<gene>
    <name evidence="2" type="ORF">B0O95_109172</name>
</gene>
<accession>A0A2P5K9F8</accession>
<reference evidence="2 3" key="1">
    <citation type="submission" date="2018-01" db="EMBL/GenBank/DDBJ databases">
        <title>Genomic Encyclopedia of Type Strains, Phase III (KMG-III): the genomes of soil and plant-associated and newly described type strains.</title>
        <authorList>
            <person name="Whitman W."/>
        </authorList>
    </citation>
    <scope>NUCLEOTIDE SEQUENCE [LARGE SCALE GENOMIC DNA]</scope>
    <source>
        <strain evidence="2 3">HKI456</strain>
    </source>
</reference>
<dbReference type="EMBL" id="PRDW01000009">
    <property type="protein sequence ID" value="PPB83340.1"/>
    <property type="molecule type" value="Genomic_DNA"/>
</dbReference>
<evidence type="ECO:0000313" key="2">
    <source>
        <dbReference type="EMBL" id="PPB83340.1"/>
    </source>
</evidence>
<organism evidence="2 3">
    <name type="scientific">Mycetohabitans endofungorum</name>
    <dbReference type="NCBI Taxonomy" id="417203"/>
    <lineage>
        <taxon>Bacteria</taxon>
        <taxon>Pseudomonadati</taxon>
        <taxon>Pseudomonadota</taxon>
        <taxon>Betaproteobacteria</taxon>
        <taxon>Burkholderiales</taxon>
        <taxon>Burkholderiaceae</taxon>
        <taxon>Mycetohabitans</taxon>
    </lineage>
</organism>
<dbReference type="AlphaFoldDB" id="A0A2P5K9F8"/>
<name>A0A2P5K9F8_9BURK</name>
<evidence type="ECO:0000256" key="1">
    <source>
        <dbReference type="SAM" id="MobiDB-lite"/>
    </source>
</evidence>
<sequence length="32" mass="3398">MDGINSMQGVNPTRIDIGEDGNLKPGAKKLDL</sequence>
<proteinExistence type="predicted"/>
<protein>
    <submittedName>
        <fullName evidence="2">Uncharacterized protein</fullName>
    </submittedName>
</protein>
<feature type="region of interest" description="Disordered" evidence="1">
    <location>
        <begin position="1"/>
        <end position="32"/>
    </location>
</feature>
<feature type="compositionally biased region" description="Polar residues" evidence="1">
    <location>
        <begin position="1"/>
        <end position="11"/>
    </location>
</feature>
<keyword evidence="3" id="KW-1185">Reference proteome</keyword>
<evidence type="ECO:0000313" key="3">
    <source>
        <dbReference type="Proteomes" id="UP000243096"/>
    </source>
</evidence>
<dbReference type="Proteomes" id="UP000243096">
    <property type="component" value="Unassembled WGS sequence"/>
</dbReference>
<comment type="caution">
    <text evidence="2">The sequence shown here is derived from an EMBL/GenBank/DDBJ whole genome shotgun (WGS) entry which is preliminary data.</text>
</comment>